<feature type="transmembrane region" description="Helical" evidence="1">
    <location>
        <begin position="189"/>
        <end position="210"/>
    </location>
</feature>
<keyword evidence="1" id="KW-0812">Transmembrane</keyword>
<evidence type="ECO:0000256" key="1">
    <source>
        <dbReference type="SAM" id="Phobius"/>
    </source>
</evidence>
<feature type="transmembrane region" description="Helical" evidence="1">
    <location>
        <begin position="310"/>
        <end position="327"/>
    </location>
</feature>
<name>A0ABS1EXY5_9PROT</name>
<evidence type="ECO:0000313" key="3">
    <source>
        <dbReference type="Proteomes" id="UP000652760"/>
    </source>
</evidence>
<keyword evidence="3" id="KW-1185">Reference proteome</keyword>
<feature type="transmembrane region" description="Helical" evidence="1">
    <location>
        <begin position="58"/>
        <end position="80"/>
    </location>
</feature>
<keyword evidence="1" id="KW-0472">Membrane</keyword>
<feature type="transmembrane region" description="Helical" evidence="1">
    <location>
        <begin position="274"/>
        <end position="295"/>
    </location>
</feature>
<keyword evidence="1" id="KW-1133">Transmembrane helix</keyword>
<gene>
    <name evidence="2" type="ORF">JHL17_01290</name>
</gene>
<dbReference type="Pfam" id="PF19528">
    <property type="entry name" value="DUF6056"/>
    <property type="match status" value="1"/>
</dbReference>
<feature type="transmembrane region" description="Helical" evidence="1">
    <location>
        <begin position="110"/>
        <end position="131"/>
    </location>
</feature>
<feature type="transmembrane region" description="Helical" evidence="1">
    <location>
        <begin position="151"/>
        <end position="177"/>
    </location>
</feature>
<feature type="transmembrane region" description="Helical" evidence="1">
    <location>
        <begin position="244"/>
        <end position="262"/>
    </location>
</feature>
<dbReference type="EMBL" id="JAENHM010000004">
    <property type="protein sequence ID" value="MBK1836033.1"/>
    <property type="molecule type" value="Genomic_DNA"/>
</dbReference>
<reference evidence="3" key="1">
    <citation type="submission" date="2021-01" db="EMBL/GenBank/DDBJ databases">
        <title>Genome public.</title>
        <authorList>
            <person name="Liu C."/>
            <person name="Sun Q."/>
        </authorList>
    </citation>
    <scope>NUCLEOTIDE SEQUENCE [LARGE SCALE GENOMIC DNA]</scope>
    <source>
        <strain evidence="3">YIM B02556</strain>
    </source>
</reference>
<evidence type="ECO:0000313" key="2">
    <source>
        <dbReference type="EMBL" id="MBK1836033.1"/>
    </source>
</evidence>
<accession>A0ABS1EXY5</accession>
<proteinExistence type="predicted"/>
<dbReference type="Proteomes" id="UP000652760">
    <property type="component" value="Unassembled WGS sequence"/>
</dbReference>
<dbReference type="InterPro" id="IPR045691">
    <property type="entry name" value="DUF6056"/>
</dbReference>
<protein>
    <recommendedName>
        <fullName evidence="4">Glycosyltransferase RgtA/B/C/D-like domain-containing protein</fullName>
    </recommendedName>
</protein>
<evidence type="ECO:0008006" key="4">
    <source>
        <dbReference type="Google" id="ProtNLM"/>
    </source>
</evidence>
<organism evidence="2 3">
    <name type="scientific">Azospirillum endophyticum</name>
    <dbReference type="NCBI Taxonomy" id="2800326"/>
    <lineage>
        <taxon>Bacteria</taxon>
        <taxon>Pseudomonadati</taxon>
        <taxon>Pseudomonadota</taxon>
        <taxon>Alphaproteobacteria</taxon>
        <taxon>Rhodospirillales</taxon>
        <taxon>Azospirillaceae</taxon>
        <taxon>Azospirillum</taxon>
    </lineage>
</organism>
<comment type="caution">
    <text evidence="2">The sequence shown here is derived from an EMBL/GenBank/DDBJ whole genome shotgun (WGS) entry which is preliminary data.</text>
</comment>
<sequence>MQGDDFCTFGRLFYLHNSNPFTETAFLYNEWTGRYTSSFLIALPGSVSRIVPFDILTVYRLFVFAYLLSVFAAFYAFSRILTDNTGLRLLLSLLVTDLCLLLMPDKAMGIYWVTGSAVYCIAISAFLLLAVRIHDEYTTRLEARWPTASTMLLLFAVIGFNELLAISAGMLLGLYTLAHGRHGWNRKAVLLMAAWAVFMAVTVLAPGNFFRDGGLTTERHKIGPATDMLIAALRHYWSSAMRPTVPALLLALASGVLIGMGARKHLKLEAWRAWGPMAACLLLSFPIQLFIYSFLAGEPAPGRVIDQSGSLLWLGVILLSLAVGWHLPVARHGQGWPAAAAPYAVLAAGLAQLLHPEFLSLNQDLRSFAPGYGIEQTARIQAINQALAAGQKTLSVNQFTLEPARWLYIGDITPDPKYWLNACVATYYRLEQISLKPAGQ</sequence>
<feature type="transmembrane region" description="Helical" evidence="1">
    <location>
        <begin position="86"/>
        <end position="103"/>
    </location>
</feature>